<organism evidence="1 2">
    <name type="scientific">Caulobacter phage CcrBL10</name>
    <dbReference type="NCBI Taxonomy" id="2283269"/>
    <lineage>
        <taxon>Viruses</taxon>
        <taxon>Duplodnaviria</taxon>
        <taxon>Heunggongvirae</taxon>
        <taxon>Uroviricota</taxon>
        <taxon>Caudoviricetes</taxon>
        <taxon>Jeanschmidtviridae</taxon>
        <taxon>Poindextervirus</taxon>
        <taxon>Poindextervirus BL10</taxon>
    </lineage>
</organism>
<dbReference type="Proteomes" id="UP000258997">
    <property type="component" value="Segment"/>
</dbReference>
<evidence type="ECO:0000313" key="2">
    <source>
        <dbReference type="Proteomes" id="UP000258997"/>
    </source>
</evidence>
<evidence type="ECO:0000313" key="1">
    <source>
        <dbReference type="EMBL" id="AXQ68462.1"/>
    </source>
</evidence>
<accession>A0A385EC69</accession>
<protein>
    <submittedName>
        <fullName evidence="1">Uncharacterized protein</fullName>
    </submittedName>
</protein>
<gene>
    <name evidence="1" type="ORF">CcrBL10_gp258</name>
</gene>
<keyword evidence="2" id="KW-1185">Reference proteome</keyword>
<proteinExistence type="predicted"/>
<reference evidence="1 2" key="1">
    <citation type="submission" date="2018-07" db="EMBL/GenBank/DDBJ databases">
        <title>Giant CbK-like Caulobacter bacteriophages have genetically divergent genomes.</title>
        <authorList>
            <person name="Wilson K.M."/>
            <person name="Ely B."/>
        </authorList>
    </citation>
    <scope>NUCLEOTIDE SEQUENCE [LARGE SCALE GENOMIC DNA]</scope>
</reference>
<name>A0A385EC69_9CAUD</name>
<dbReference type="EMBL" id="MH588544">
    <property type="protein sequence ID" value="AXQ68462.1"/>
    <property type="molecule type" value="Genomic_DNA"/>
</dbReference>
<sequence length="178" mass="20200">MALKQEAWDSLLLNLRSAAQLKDREAWDDAIQALENAFDEHVDGPLETHPNTLAWKKSADERKRFLAGWAYWGSGARDVPDDYRGDPHFNRGRTGAAIAQDMSGLLRVFEACTHQGSKIEGGDNTVLPRYPAVYGSYAVQICRGCRGWTQDRHGPKTWHPGPYYDAYEKAMREEEERC</sequence>